<dbReference type="InterPro" id="IPR027268">
    <property type="entry name" value="Peptidase_M4/M1_CTD_sf"/>
</dbReference>
<protein>
    <submittedName>
        <fullName evidence="4">M61 family metallopeptidase</fullName>
    </submittedName>
</protein>
<evidence type="ECO:0000259" key="3">
    <source>
        <dbReference type="Pfam" id="PF17899"/>
    </source>
</evidence>
<dbReference type="PIRSF" id="PIRSF016493">
    <property type="entry name" value="Glycyl_aminpptds"/>
    <property type="match status" value="1"/>
</dbReference>
<evidence type="ECO:0000256" key="1">
    <source>
        <dbReference type="SAM" id="SignalP"/>
    </source>
</evidence>
<reference evidence="4 5" key="1">
    <citation type="submission" date="2020-05" db="EMBL/GenBank/DDBJ databases">
        <title>Aquincola sp. isolate from soil.</title>
        <authorList>
            <person name="Han J."/>
            <person name="Kim D.-U."/>
        </authorList>
    </citation>
    <scope>NUCLEOTIDE SEQUENCE [LARGE SCALE GENOMIC DNA]</scope>
    <source>
        <strain evidence="4 5">S2</strain>
    </source>
</reference>
<dbReference type="InterPro" id="IPR024191">
    <property type="entry name" value="Peptidase_M61"/>
</dbReference>
<feature type="chain" id="PRO_5046285508" evidence="1">
    <location>
        <begin position="26"/>
        <end position="635"/>
    </location>
</feature>
<dbReference type="Pfam" id="PF17899">
    <property type="entry name" value="Peptidase_M61_N"/>
    <property type="match status" value="1"/>
</dbReference>
<dbReference type="RefSeq" id="WP_173130794.1">
    <property type="nucleotide sequence ID" value="NZ_JABRWJ010000009.1"/>
</dbReference>
<feature type="domain" description="Peptidase M61 N-terminal" evidence="3">
    <location>
        <begin position="40"/>
        <end position="214"/>
    </location>
</feature>
<dbReference type="Gene3D" id="2.60.40.3650">
    <property type="match status" value="1"/>
</dbReference>
<evidence type="ECO:0000313" key="4">
    <source>
        <dbReference type="EMBL" id="NRF70853.1"/>
    </source>
</evidence>
<dbReference type="InterPro" id="IPR040756">
    <property type="entry name" value="Peptidase_M61_N"/>
</dbReference>
<evidence type="ECO:0000259" key="2">
    <source>
        <dbReference type="Pfam" id="PF05299"/>
    </source>
</evidence>
<keyword evidence="1" id="KW-0732">Signal</keyword>
<comment type="caution">
    <text evidence="4">The sequence shown here is derived from an EMBL/GenBank/DDBJ whole genome shotgun (WGS) entry which is preliminary data.</text>
</comment>
<dbReference type="EMBL" id="JABRWJ010000009">
    <property type="protein sequence ID" value="NRF70853.1"/>
    <property type="molecule type" value="Genomic_DNA"/>
</dbReference>
<keyword evidence="5" id="KW-1185">Reference proteome</keyword>
<dbReference type="Proteomes" id="UP000737171">
    <property type="component" value="Unassembled WGS sequence"/>
</dbReference>
<proteinExistence type="predicted"/>
<dbReference type="InterPro" id="IPR007963">
    <property type="entry name" value="Peptidase_M61_catalytic"/>
</dbReference>
<gene>
    <name evidence="4" type="ORF">HLB44_27995</name>
</gene>
<evidence type="ECO:0000313" key="5">
    <source>
        <dbReference type="Proteomes" id="UP000737171"/>
    </source>
</evidence>
<feature type="signal peptide" evidence="1">
    <location>
        <begin position="1"/>
        <end position="25"/>
    </location>
</feature>
<sequence length="635" mass="70869">MPAPLLRLITIAGLALALHTTPATAQDSVRDEPYPGLLRIEVDATDLDHRVFRVRQRLPVKPGPLKLFFARWLPGTHGPSGDVTRLSGLTLQAAGQPLAWTRDPLDGHAFLVTVPEGADELVLEFAYLSSVSDQGRVVATRQMLNLQWNNLLLYPAGHPARRISVQASMVLPPGWQHGSALRAEHSSELAEGSAVRFQPVSLETLVDSPVFAGRHLRRFELDAPGSKRPVALHLLADQPEQLKASEAQIDAHRRLVQQADRLFGARHFAKYDFLLALSDELGRIGLEHHESSENAVGPKYFEAWDKSAGSRALLPHEYVHSWNGKYRRPADLLTPHYNVPMQNSLLWLYEGQTEFWGRVLAARSGLVNAELTRDGLAQTAAMLERRSGRGWRSLQDTTNDNVMGRSHREWQSMQRTSSDYYHESVFVWLEADALIRDATAGRRSLDDFARNFFGGDDGRIEPKPYRFDDVVAALNAVHAQDWARWLRERLDGHRTGTPAEALARAGWRLVFSDVPSENFKAGESNGKHVDLNDSLGLRIGAEGKLDEVVWDSPAYRAGLSPAARLVAVNMRAYGADELKQAITANRQGEAPIELLVREGALFRQVRIDWRGGLRYPKLERIAGREDRLGALLAPR</sequence>
<dbReference type="Gene3D" id="1.10.390.10">
    <property type="entry name" value="Neutral Protease Domain 2"/>
    <property type="match status" value="1"/>
</dbReference>
<name>A0ABX2EQG4_9BURK</name>
<organism evidence="4 5">
    <name type="scientific">Pseudaquabacterium terrae</name>
    <dbReference type="NCBI Taxonomy" id="2732868"/>
    <lineage>
        <taxon>Bacteria</taxon>
        <taxon>Pseudomonadati</taxon>
        <taxon>Pseudomonadota</taxon>
        <taxon>Betaproteobacteria</taxon>
        <taxon>Burkholderiales</taxon>
        <taxon>Sphaerotilaceae</taxon>
        <taxon>Pseudaquabacterium</taxon>
    </lineage>
</organism>
<accession>A0ABX2EQG4</accession>
<dbReference type="Pfam" id="PF05299">
    <property type="entry name" value="Peptidase_M61"/>
    <property type="match status" value="1"/>
</dbReference>
<feature type="domain" description="Peptidase M61 catalytic" evidence="2">
    <location>
        <begin position="312"/>
        <end position="424"/>
    </location>
</feature>